<dbReference type="AlphaFoldDB" id="A0A2S6AMH2"/>
<gene>
    <name evidence="2" type="ORF">C5E45_20450</name>
</gene>
<feature type="region of interest" description="Disordered" evidence="1">
    <location>
        <begin position="1"/>
        <end position="23"/>
    </location>
</feature>
<evidence type="ECO:0000313" key="2">
    <source>
        <dbReference type="EMBL" id="PPJ36420.1"/>
    </source>
</evidence>
<sequence length="173" mass="18649">MPVPPQLDVGGDPRPRPGADSALATGESFADYKRRYDQLYGPTYLDNTFKAITVRANRFVALMVVGDDVADAVVDALPRRPLPIFALRQGVRVVMTAPPAPDDDLQRCKSVLFDAHVTVAGHGAALALPTPGNGTRYWLAGLPVDSWLPSYREVVDVIGAKTARTRGLPVASW</sequence>
<comment type="caution">
    <text evidence="2">The sequence shown here is derived from an EMBL/GenBank/DDBJ whole genome shotgun (WGS) entry which is preliminary data.</text>
</comment>
<proteinExistence type="predicted"/>
<evidence type="ECO:0000256" key="1">
    <source>
        <dbReference type="SAM" id="MobiDB-lite"/>
    </source>
</evidence>
<dbReference type="Proteomes" id="UP000239874">
    <property type="component" value="Unassembled WGS sequence"/>
</dbReference>
<organism evidence="2 3">
    <name type="scientific">Nocardia nova</name>
    <dbReference type="NCBI Taxonomy" id="37330"/>
    <lineage>
        <taxon>Bacteria</taxon>
        <taxon>Bacillati</taxon>
        <taxon>Actinomycetota</taxon>
        <taxon>Actinomycetes</taxon>
        <taxon>Mycobacteriales</taxon>
        <taxon>Nocardiaceae</taxon>
        <taxon>Nocardia</taxon>
    </lineage>
</organism>
<dbReference type="EMBL" id="PSZC01000014">
    <property type="protein sequence ID" value="PPJ36420.1"/>
    <property type="molecule type" value="Genomic_DNA"/>
</dbReference>
<accession>A0A2S6AMH2</accession>
<name>A0A2S6AMH2_9NOCA</name>
<protein>
    <submittedName>
        <fullName evidence="2">Uncharacterized protein</fullName>
    </submittedName>
</protein>
<evidence type="ECO:0000313" key="3">
    <source>
        <dbReference type="Proteomes" id="UP000239874"/>
    </source>
</evidence>
<reference evidence="2 3" key="1">
    <citation type="submission" date="2018-02" db="EMBL/GenBank/DDBJ databases">
        <title>8 Nocardia nova and 1 Nocardia cyriacigeorgica strain used for evolution to TMP-SMX.</title>
        <authorList>
            <person name="Mehta H."/>
            <person name="Weng J."/>
            <person name="Shamoo Y."/>
        </authorList>
    </citation>
    <scope>NUCLEOTIDE SEQUENCE [LARGE SCALE GENOMIC DNA]</scope>
    <source>
        <strain evidence="2 3">MDA3139</strain>
    </source>
</reference>